<dbReference type="Pfam" id="PF02056">
    <property type="entry name" value="Glyco_hydro_4"/>
    <property type="match status" value="1"/>
</dbReference>
<dbReference type="GO" id="GO:0004553">
    <property type="term" value="F:hydrolase activity, hydrolyzing O-glycosyl compounds"/>
    <property type="evidence" value="ECO:0007669"/>
    <property type="project" value="InterPro"/>
</dbReference>
<organism evidence="13 14">
    <name type="scientific">Amedibacillus dolichus</name>
    <dbReference type="NCBI Taxonomy" id="31971"/>
    <lineage>
        <taxon>Bacteria</taxon>
        <taxon>Bacillati</taxon>
        <taxon>Bacillota</taxon>
        <taxon>Erysipelotrichia</taxon>
        <taxon>Erysipelotrichales</taxon>
        <taxon>Erysipelotrichaceae</taxon>
        <taxon>Amedibacillus</taxon>
    </lineage>
</organism>
<dbReference type="SUPFAM" id="SSF56327">
    <property type="entry name" value="LDH C-terminal domain-like"/>
    <property type="match status" value="1"/>
</dbReference>
<feature type="domain" description="Glycosyl hydrolase family 4 C-terminal" evidence="12">
    <location>
        <begin position="195"/>
        <end position="414"/>
    </location>
</feature>
<keyword evidence="14" id="KW-1185">Reference proteome</keyword>
<evidence type="ECO:0000313" key="13">
    <source>
        <dbReference type="EMBL" id="RHM06120.1"/>
    </source>
</evidence>
<keyword evidence="4 11" id="KW-0520">NAD</keyword>
<reference evidence="13 14" key="1">
    <citation type="submission" date="2018-08" db="EMBL/GenBank/DDBJ databases">
        <title>A genome reference for cultivated species of the human gut microbiota.</title>
        <authorList>
            <person name="Zou Y."/>
            <person name="Xue W."/>
            <person name="Luo G."/>
        </authorList>
    </citation>
    <scope>NUCLEOTIDE SEQUENCE [LARGE SCALE GENOMIC DNA]</scope>
    <source>
        <strain evidence="13 14">AF35-6BH</strain>
    </source>
</reference>
<evidence type="ECO:0000256" key="2">
    <source>
        <dbReference type="ARBA" id="ARBA00022723"/>
    </source>
</evidence>
<sequence>MNAKIITIVGGGSTYTPGVVKAILSKKDTFPVKEIRAYDIDEERQNDVAIIVNEVVKAICPECKFFTTTDPKTAFENTNFVFAQIRVGKYAMREQDEKIALKHGAVGQETCGCGGLAYGLRTIYPMVEILDMVEKYAAPNHWILNYSNPAAIVALALKKLRPNARIINICDMPVAIMNSMADILHCDPHDIKPDYFGLNHFGWFTNIWVNGESRFAELKQHAMQHGYLCDVPDEQHWEPSWVHTYGNVKPMMERFPDYLPNTYLQYYLLSQDIVDDSNPDYTRANEVMDGREKTLFDAIKRYKETGAYDDGMFVVGAHGTFIVDLAESLCRENGGRYLLIVKNEGAIADLPDDAMVEIPCYVSPRGIEKISIGHIPTFYKGMIEQQYACEKCLVEGAMENSYNKVLQAFTLNKTIKSSTQAKAILDEMIIANKAYWPELK</sequence>
<dbReference type="Proteomes" id="UP000284868">
    <property type="component" value="Unassembled WGS sequence"/>
</dbReference>
<comment type="similarity">
    <text evidence="1 11">Belongs to the glycosyl hydrolase 4 family.</text>
</comment>
<dbReference type="GO" id="GO:0005975">
    <property type="term" value="P:carbohydrate metabolic process"/>
    <property type="evidence" value="ECO:0007669"/>
    <property type="project" value="InterPro"/>
</dbReference>
<dbReference type="InterPro" id="IPR036291">
    <property type="entry name" value="NAD(P)-bd_dom_sf"/>
</dbReference>
<evidence type="ECO:0000256" key="10">
    <source>
        <dbReference type="PIRSR" id="PIRSR601088-4"/>
    </source>
</evidence>
<dbReference type="RefSeq" id="WP_118365898.1">
    <property type="nucleotide sequence ID" value="NZ_QRPK01000087.1"/>
</dbReference>
<feature type="site" description="Increases basicity of active site Tyr" evidence="10">
    <location>
        <position position="109"/>
    </location>
</feature>
<dbReference type="PRINTS" id="PR00732">
    <property type="entry name" value="GLHYDRLASE4"/>
</dbReference>
<keyword evidence="3 11" id="KW-0378">Hydrolase</keyword>
<protein>
    <submittedName>
        <fullName evidence="13">6-phospho-alpha-glucosidase</fullName>
    </submittedName>
</protein>
<evidence type="ECO:0000259" key="12">
    <source>
        <dbReference type="Pfam" id="PF11975"/>
    </source>
</evidence>
<accession>A0A415P035</accession>
<evidence type="ECO:0000256" key="7">
    <source>
        <dbReference type="PIRSR" id="PIRSR601088-1"/>
    </source>
</evidence>
<dbReference type="PANTHER" id="PTHR32092:SF14">
    <property type="entry name" value="MALTOSE-6'-PHOSPHATE GLUCOSIDASE"/>
    <property type="match status" value="1"/>
</dbReference>
<keyword evidence="9" id="KW-0170">Cobalt</keyword>
<keyword evidence="2 9" id="KW-0479">Metal-binding</keyword>
<dbReference type="EMBL" id="QRPK01000087">
    <property type="protein sequence ID" value="RHM06120.1"/>
    <property type="molecule type" value="Genomic_DNA"/>
</dbReference>
<dbReference type="AlphaFoldDB" id="A0A415P035"/>
<proteinExistence type="inferred from homology"/>
<feature type="binding site" evidence="8">
    <location>
        <position position="148"/>
    </location>
    <ligand>
        <name>substrate</name>
    </ligand>
</feature>
<evidence type="ECO:0000256" key="3">
    <source>
        <dbReference type="ARBA" id="ARBA00022801"/>
    </source>
</evidence>
<dbReference type="OrthoDB" id="9808275at2"/>
<gene>
    <name evidence="13" type="ORF">DWZ83_09905</name>
</gene>
<dbReference type="CDD" id="cd05298">
    <property type="entry name" value="GH4_GlvA_pagL_like"/>
    <property type="match status" value="1"/>
</dbReference>
<keyword evidence="6 11" id="KW-0326">Glycosidase</keyword>
<dbReference type="InterPro" id="IPR001088">
    <property type="entry name" value="Glyco_hydro_4"/>
</dbReference>
<dbReference type="GO" id="GO:0016616">
    <property type="term" value="F:oxidoreductase activity, acting on the CH-OH group of donors, NAD or NADP as acceptor"/>
    <property type="evidence" value="ECO:0007669"/>
    <property type="project" value="InterPro"/>
</dbReference>
<dbReference type="GO" id="GO:0046872">
    <property type="term" value="F:metal ion binding"/>
    <property type="evidence" value="ECO:0007669"/>
    <property type="project" value="UniProtKB-KW"/>
</dbReference>
<feature type="active site" description="Proton acceptor" evidence="7">
    <location>
        <position position="263"/>
    </location>
</feature>
<dbReference type="InterPro" id="IPR015955">
    <property type="entry name" value="Lactate_DH/Glyco_Ohase_4_C"/>
</dbReference>
<evidence type="ECO:0000256" key="1">
    <source>
        <dbReference type="ARBA" id="ARBA00010141"/>
    </source>
</evidence>
<feature type="binding site" evidence="9">
    <location>
        <position position="200"/>
    </location>
    <ligand>
        <name>Mn(2+)</name>
        <dbReference type="ChEBI" id="CHEBI:29035"/>
    </ligand>
</feature>
<feature type="active site" description="Proton donor" evidence="7">
    <location>
        <position position="171"/>
    </location>
</feature>
<feature type="binding site" evidence="8">
    <location>
        <position position="283"/>
    </location>
    <ligand>
        <name>substrate</name>
    </ligand>
</feature>
<comment type="cofactor">
    <cofactor evidence="11">
        <name>NAD(+)</name>
        <dbReference type="ChEBI" id="CHEBI:57540"/>
    </cofactor>
    <text evidence="11">Binds 1 NAD(+) per subunit.</text>
</comment>
<dbReference type="SUPFAM" id="SSF51735">
    <property type="entry name" value="NAD(P)-binding Rossmann-fold domains"/>
    <property type="match status" value="1"/>
</dbReference>
<dbReference type="InterPro" id="IPR022616">
    <property type="entry name" value="Glyco_hydro_4_C"/>
</dbReference>
<keyword evidence="5 9" id="KW-0464">Manganese</keyword>
<feature type="binding site" evidence="9">
    <location>
        <position position="170"/>
    </location>
    <ligand>
        <name>Mn(2+)</name>
        <dbReference type="ChEBI" id="CHEBI:29035"/>
    </ligand>
</feature>
<name>A0A415P035_9FIRM</name>
<evidence type="ECO:0000256" key="4">
    <source>
        <dbReference type="ARBA" id="ARBA00023027"/>
    </source>
</evidence>
<evidence type="ECO:0000256" key="6">
    <source>
        <dbReference type="ARBA" id="ARBA00023295"/>
    </source>
</evidence>
<evidence type="ECO:0000313" key="14">
    <source>
        <dbReference type="Proteomes" id="UP000284868"/>
    </source>
</evidence>
<dbReference type="Gene3D" id="3.40.50.720">
    <property type="entry name" value="NAD(P)-binding Rossmann-like Domain"/>
    <property type="match status" value="1"/>
</dbReference>
<keyword evidence="9" id="KW-0408">Iron</keyword>
<evidence type="ECO:0000256" key="9">
    <source>
        <dbReference type="PIRSR" id="PIRSR601088-3"/>
    </source>
</evidence>
<evidence type="ECO:0000256" key="8">
    <source>
        <dbReference type="PIRSR" id="PIRSR601088-2"/>
    </source>
</evidence>
<dbReference type="Pfam" id="PF11975">
    <property type="entry name" value="Glyco_hydro_4C"/>
    <property type="match status" value="1"/>
</dbReference>
<dbReference type="Gene3D" id="3.90.110.10">
    <property type="entry name" value="Lactate dehydrogenase/glycoside hydrolase, family 4, C-terminal"/>
    <property type="match status" value="1"/>
</dbReference>
<dbReference type="PANTHER" id="PTHR32092">
    <property type="entry name" value="6-PHOSPHO-BETA-GLUCOSIDASE-RELATED"/>
    <property type="match status" value="1"/>
</dbReference>
<feature type="binding site" evidence="8">
    <location>
        <position position="93"/>
    </location>
    <ligand>
        <name>substrate</name>
    </ligand>
</feature>
<keyword evidence="9" id="KW-0533">Nickel</keyword>
<evidence type="ECO:0000256" key="11">
    <source>
        <dbReference type="RuleBase" id="RU361152"/>
    </source>
</evidence>
<evidence type="ECO:0000256" key="5">
    <source>
        <dbReference type="ARBA" id="ARBA00023211"/>
    </source>
</evidence>
<comment type="caution">
    <text evidence="13">The sequence shown here is derived from an EMBL/GenBank/DDBJ whole genome shotgun (WGS) entry which is preliminary data.</text>
</comment>